<name>A0A643F3R8_IDEDE</name>
<dbReference type="InterPro" id="IPR014721">
    <property type="entry name" value="Ribsml_uS5_D2-typ_fold_subgr"/>
</dbReference>
<protein>
    <submittedName>
        <fullName evidence="7">Ribonuclease P protein component</fullName>
    </submittedName>
</protein>
<dbReference type="Gene3D" id="3.30.230.10">
    <property type="match status" value="1"/>
</dbReference>
<evidence type="ECO:0000313" key="8">
    <source>
        <dbReference type="Proteomes" id="UP000430120"/>
    </source>
</evidence>
<dbReference type="GO" id="GO:0004526">
    <property type="term" value="F:ribonuclease P activity"/>
    <property type="evidence" value="ECO:0007669"/>
    <property type="project" value="InterPro"/>
</dbReference>
<dbReference type="PROSITE" id="PS00648">
    <property type="entry name" value="RIBONUCLEASE_P"/>
    <property type="match status" value="1"/>
</dbReference>
<dbReference type="GO" id="GO:0030677">
    <property type="term" value="C:ribonuclease P complex"/>
    <property type="evidence" value="ECO:0007669"/>
    <property type="project" value="TreeGrafter"/>
</dbReference>
<evidence type="ECO:0000256" key="6">
    <source>
        <dbReference type="ARBA" id="ARBA00022884"/>
    </source>
</evidence>
<dbReference type="AlphaFoldDB" id="A0A643F3R8"/>
<accession>A0A643F3R8</accession>
<evidence type="ECO:0000256" key="1">
    <source>
        <dbReference type="ARBA" id="ARBA00002663"/>
    </source>
</evidence>
<keyword evidence="3" id="KW-0540">Nuclease</keyword>
<dbReference type="OrthoDB" id="398329at2"/>
<comment type="caution">
    <text evidence="7">The sequence shown here is derived from an EMBL/GenBank/DDBJ whole genome shotgun (WGS) entry which is preliminary data.</text>
</comment>
<dbReference type="InterPro" id="IPR000100">
    <property type="entry name" value="RNase_P"/>
</dbReference>
<evidence type="ECO:0000256" key="3">
    <source>
        <dbReference type="ARBA" id="ARBA00022722"/>
    </source>
</evidence>
<evidence type="ECO:0000256" key="5">
    <source>
        <dbReference type="ARBA" id="ARBA00022801"/>
    </source>
</evidence>
<proteinExistence type="predicted"/>
<reference evidence="7 8" key="1">
    <citation type="submission" date="2019-09" db="EMBL/GenBank/DDBJ databases">
        <title>Draft genome sequences of 48 bacterial type strains from the CCUG.</title>
        <authorList>
            <person name="Tunovic T."/>
            <person name="Pineiro-Iglesias B."/>
            <person name="Unosson C."/>
            <person name="Inganas E."/>
            <person name="Ohlen M."/>
            <person name="Cardew S."/>
            <person name="Jensie-Markopoulos S."/>
            <person name="Salva-Serra F."/>
            <person name="Jaen-Luchoro D."/>
            <person name="Karlsson R."/>
            <person name="Svensson-Stadler L."/>
            <person name="Chun J."/>
            <person name="Moore E."/>
        </authorList>
    </citation>
    <scope>NUCLEOTIDE SEQUENCE [LARGE SCALE GENOMIC DNA]</scope>
    <source>
        <strain evidence="7 8">CCUG 30977</strain>
    </source>
</reference>
<keyword evidence="2" id="KW-0819">tRNA processing</keyword>
<dbReference type="PANTHER" id="PTHR33992:SF1">
    <property type="entry name" value="RIBONUCLEASE P PROTEIN COMPONENT"/>
    <property type="match status" value="1"/>
</dbReference>
<dbReference type="SUPFAM" id="SSF54211">
    <property type="entry name" value="Ribosomal protein S5 domain 2-like"/>
    <property type="match status" value="1"/>
</dbReference>
<sequence length="181" mass="19327">MIGRIVRPADFERVLSAPQRSRSAHFAIHHVSGEPQASRPSGLSTGDAPLIPVLSPELSTASAPSLGALVDESGASGPSGPSGHWLGLVVPKRHAKRAVTRNLIKRQARAAMARHLATLPAGLWVVRLRAPFDRAQFLSPASETLREAAHAEMDTLFDRAIRQPLPADGGGRLRPRARSKA</sequence>
<dbReference type="EMBL" id="VZPB01000099">
    <property type="protein sequence ID" value="KAB0572814.1"/>
    <property type="molecule type" value="Genomic_DNA"/>
</dbReference>
<evidence type="ECO:0000313" key="7">
    <source>
        <dbReference type="EMBL" id="KAB0572814.1"/>
    </source>
</evidence>
<keyword evidence="8" id="KW-1185">Reference proteome</keyword>
<gene>
    <name evidence="7" type="ORF">F7Q92_21000</name>
</gene>
<evidence type="ECO:0000256" key="2">
    <source>
        <dbReference type="ARBA" id="ARBA00022694"/>
    </source>
</evidence>
<comment type="function">
    <text evidence="1">RNaseP catalyzes the removal of the 5'-leader sequence from pre-tRNA to produce the mature 5'-terminus. It can also cleave other RNA substrates such as 4.5S RNA. The protein component plays an auxiliary but essential role in vivo by binding to the 5'-leader sequence and broadening the substrate specificity of the ribozyme.</text>
</comment>
<dbReference type="GO" id="GO:0000049">
    <property type="term" value="F:tRNA binding"/>
    <property type="evidence" value="ECO:0007669"/>
    <property type="project" value="InterPro"/>
</dbReference>
<keyword evidence="6" id="KW-0694">RNA-binding</keyword>
<keyword evidence="5" id="KW-0378">Hydrolase</keyword>
<dbReference type="InterPro" id="IPR020568">
    <property type="entry name" value="Ribosomal_Su5_D2-typ_SF"/>
</dbReference>
<dbReference type="Proteomes" id="UP000430120">
    <property type="component" value="Unassembled WGS sequence"/>
</dbReference>
<dbReference type="PANTHER" id="PTHR33992">
    <property type="entry name" value="RIBONUCLEASE P PROTEIN COMPONENT"/>
    <property type="match status" value="1"/>
</dbReference>
<organism evidence="7 8">
    <name type="scientific">Ideonella dechloratans</name>
    <dbReference type="NCBI Taxonomy" id="36863"/>
    <lineage>
        <taxon>Bacteria</taxon>
        <taxon>Pseudomonadati</taxon>
        <taxon>Pseudomonadota</taxon>
        <taxon>Betaproteobacteria</taxon>
        <taxon>Burkholderiales</taxon>
        <taxon>Sphaerotilaceae</taxon>
        <taxon>Ideonella</taxon>
    </lineage>
</organism>
<dbReference type="InterPro" id="IPR020539">
    <property type="entry name" value="RNase_P_CS"/>
</dbReference>
<keyword evidence="4" id="KW-0255">Endonuclease</keyword>
<dbReference type="Pfam" id="PF00825">
    <property type="entry name" value="Ribonuclease_P"/>
    <property type="match status" value="1"/>
</dbReference>
<dbReference type="GO" id="GO:0042781">
    <property type="term" value="F:3'-tRNA processing endoribonuclease activity"/>
    <property type="evidence" value="ECO:0007669"/>
    <property type="project" value="TreeGrafter"/>
</dbReference>
<evidence type="ECO:0000256" key="4">
    <source>
        <dbReference type="ARBA" id="ARBA00022759"/>
    </source>
</evidence>